<reference evidence="1" key="2">
    <citation type="submission" date="2025-09" db="UniProtKB">
        <authorList>
            <consortium name="EnsemblPlants"/>
        </authorList>
    </citation>
    <scope>IDENTIFICATION</scope>
</reference>
<reference evidence="1" key="1">
    <citation type="submission" date="2021-05" db="EMBL/GenBank/DDBJ databases">
        <authorList>
            <person name="Scholz U."/>
            <person name="Mascher M."/>
            <person name="Fiebig A."/>
        </authorList>
    </citation>
    <scope>NUCLEOTIDE SEQUENCE [LARGE SCALE GENOMIC DNA]</scope>
</reference>
<sequence length="332" mass="35308">MATEPLQCKVGASPLSKHRTISSARSYSRGLLGLQILVLRVSIHCEGCKKKVKRVLQSVDGVYRCDIDARSNKVTVAVTGDVSADALVKRLRRSGKNAEQWPEQQQQPADSTQTPGETKKQATEPDRPGDSGTAEKPASGDAETSAAEQSNSRTSPEDPKKLASETAQPALDGTESTNADADGAVEHATNEATAEQCSDPKRTTRKQQHPEEEEKHADAMVLVPAASAQSSHACHLPPPLQHQQPPQPPVHVLSYSVARPSASAASYYAAAPAASAPPPQEPPYAYPPPCCYYPLPSPYHGSWAPLPGAASPARDSYSDIFSDDNANSCVVM</sequence>
<dbReference type="Proteomes" id="UP001732700">
    <property type="component" value="Chromosome 1D"/>
</dbReference>
<accession>A0ACD5U395</accession>
<evidence type="ECO:0000313" key="2">
    <source>
        <dbReference type="Proteomes" id="UP001732700"/>
    </source>
</evidence>
<organism evidence="1 2">
    <name type="scientific">Avena sativa</name>
    <name type="common">Oat</name>
    <dbReference type="NCBI Taxonomy" id="4498"/>
    <lineage>
        <taxon>Eukaryota</taxon>
        <taxon>Viridiplantae</taxon>
        <taxon>Streptophyta</taxon>
        <taxon>Embryophyta</taxon>
        <taxon>Tracheophyta</taxon>
        <taxon>Spermatophyta</taxon>
        <taxon>Magnoliopsida</taxon>
        <taxon>Liliopsida</taxon>
        <taxon>Poales</taxon>
        <taxon>Poaceae</taxon>
        <taxon>BOP clade</taxon>
        <taxon>Pooideae</taxon>
        <taxon>Poodae</taxon>
        <taxon>Poeae</taxon>
        <taxon>Poeae Chloroplast Group 1 (Aveneae type)</taxon>
        <taxon>Aveninae</taxon>
        <taxon>Avena</taxon>
    </lineage>
</organism>
<proteinExistence type="predicted"/>
<protein>
    <submittedName>
        <fullName evidence="1">Uncharacterized protein</fullName>
    </submittedName>
</protein>
<dbReference type="EnsemblPlants" id="AVESA.00010b.r2.1DG0169460.2">
    <property type="protein sequence ID" value="AVESA.00010b.r2.1DG0169460.2.CDS"/>
    <property type="gene ID" value="AVESA.00010b.r2.1DG0169460"/>
</dbReference>
<evidence type="ECO:0000313" key="1">
    <source>
        <dbReference type="EnsemblPlants" id="AVESA.00010b.r2.1DG0169460.2.CDS"/>
    </source>
</evidence>
<name>A0ACD5U395_AVESA</name>
<keyword evidence="2" id="KW-1185">Reference proteome</keyword>